<proteinExistence type="predicted"/>
<accession>A0A2M4B5L6</accession>
<name>A0A2M4B5L6_9DIPT</name>
<reference evidence="1" key="1">
    <citation type="submission" date="2018-01" db="EMBL/GenBank/DDBJ databases">
        <title>An insight into the sialome of Amazonian anophelines.</title>
        <authorList>
            <person name="Ribeiro J.M."/>
            <person name="Scarpassa V."/>
            <person name="Calvo E."/>
        </authorList>
    </citation>
    <scope>NUCLEOTIDE SEQUENCE</scope>
    <source>
        <tissue evidence="1">Salivary glands</tissue>
    </source>
</reference>
<organism evidence="1">
    <name type="scientific">Anopheles triannulatus</name>
    <dbReference type="NCBI Taxonomy" id="58253"/>
    <lineage>
        <taxon>Eukaryota</taxon>
        <taxon>Metazoa</taxon>
        <taxon>Ecdysozoa</taxon>
        <taxon>Arthropoda</taxon>
        <taxon>Hexapoda</taxon>
        <taxon>Insecta</taxon>
        <taxon>Pterygota</taxon>
        <taxon>Neoptera</taxon>
        <taxon>Endopterygota</taxon>
        <taxon>Diptera</taxon>
        <taxon>Nematocera</taxon>
        <taxon>Culicoidea</taxon>
        <taxon>Culicidae</taxon>
        <taxon>Anophelinae</taxon>
        <taxon>Anopheles</taxon>
    </lineage>
</organism>
<protein>
    <submittedName>
        <fullName evidence="1">Putative secreted protein</fullName>
    </submittedName>
</protein>
<dbReference type="AlphaFoldDB" id="A0A2M4B5L6"/>
<sequence length="109" mass="12106">MMLSASFLSPVCGMAATSTIAESTIRQIRSSTPEVFAPPSSTSSTFAFFSLFSSRDPVLLSFSDWPLTGSGLRSRCKRSRKRPNDCNRHICTGRVFSFKHWTHFSTNSC</sequence>
<evidence type="ECO:0000313" key="1">
    <source>
        <dbReference type="EMBL" id="MBW48349.1"/>
    </source>
</evidence>
<dbReference type="EMBL" id="GGFK01015028">
    <property type="protein sequence ID" value="MBW48349.1"/>
    <property type="molecule type" value="Transcribed_RNA"/>
</dbReference>